<dbReference type="PROSITE" id="PS50016">
    <property type="entry name" value="ZF_PHD_2"/>
    <property type="match status" value="1"/>
</dbReference>
<dbReference type="InterPro" id="IPR013083">
    <property type="entry name" value="Znf_RING/FYVE/PHD"/>
</dbReference>
<evidence type="ECO:0000313" key="11">
    <source>
        <dbReference type="Proteomes" id="UP000235145"/>
    </source>
</evidence>
<dbReference type="PANTHER" id="PTHR46508">
    <property type="entry name" value="PHD FINGER FAMILY PROTEIN"/>
    <property type="match status" value="1"/>
</dbReference>
<dbReference type="Pfam" id="PF24294">
    <property type="entry name" value="Chromo_PTM"/>
    <property type="match status" value="1"/>
</dbReference>
<dbReference type="InterPro" id="IPR011011">
    <property type="entry name" value="Znf_FYVE_PHD"/>
</dbReference>
<evidence type="ECO:0000256" key="1">
    <source>
        <dbReference type="ARBA" id="ARBA00004123"/>
    </source>
</evidence>
<evidence type="ECO:0000256" key="7">
    <source>
        <dbReference type="SAM" id="MobiDB-lite"/>
    </source>
</evidence>
<feature type="compositionally biased region" description="Basic residues" evidence="7">
    <location>
        <begin position="1194"/>
        <end position="1208"/>
    </location>
</feature>
<feature type="compositionally biased region" description="Low complexity" evidence="7">
    <location>
        <begin position="86"/>
        <end position="103"/>
    </location>
</feature>
<evidence type="ECO:0000259" key="9">
    <source>
        <dbReference type="PROSITE" id="PS50827"/>
    </source>
</evidence>
<dbReference type="InterPro" id="IPR056618">
    <property type="entry name" value="Chromo_PTM"/>
</dbReference>
<keyword evidence="5" id="KW-0539">Nucleus</keyword>
<dbReference type="GO" id="GO:0008270">
    <property type="term" value="F:zinc ion binding"/>
    <property type="evidence" value="ECO:0007669"/>
    <property type="project" value="UniProtKB-KW"/>
</dbReference>
<dbReference type="PROSITE" id="PS50827">
    <property type="entry name" value="DDT"/>
    <property type="match status" value="1"/>
</dbReference>
<dbReference type="Proteomes" id="UP000235145">
    <property type="component" value="Unassembled WGS sequence"/>
</dbReference>
<dbReference type="Pfam" id="PF00628">
    <property type="entry name" value="PHD"/>
    <property type="match status" value="1"/>
</dbReference>
<dbReference type="Pfam" id="PF02791">
    <property type="entry name" value="DDT"/>
    <property type="match status" value="1"/>
</dbReference>
<evidence type="ECO:0000259" key="8">
    <source>
        <dbReference type="PROSITE" id="PS50016"/>
    </source>
</evidence>
<evidence type="ECO:0000256" key="2">
    <source>
        <dbReference type="ARBA" id="ARBA00022723"/>
    </source>
</evidence>
<keyword evidence="3 6" id="KW-0863">Zinc-finger</keyword>
<protein>
    <recommendedName>
        <fullName evidence="12">PHD-type domain-containing protein</fullName>
    </recommendedName>
</protein>
<dbReference type="InterPro" id="IPR018501">
    <property type="entry name" value="DDT_dom"/>
</dbReference>
<dbReference type="Gene3D" id="3.30.40.10">
    <property type="entry name" value="Zinc/RING finger domain, C3HC4 (zinc finger)"/>
    <property type="match status" value="2"/>
</dbReference>
<dbReference type="GO" id="GO:0005634">
    <property type="term" value="C:nucleus"/>
    <property type="evidence" value="ECO:0007669"/>
    <property type="project" value="UniProtKB-SubCell"/>
</dbReference>
<gene>
    <name evidence="10" type="ORF">LSAT_V11C600325790</name>
</gene>
<proteinExistence type="predicted"/>
<feature type="compositionally biased region" description="Polar residues" evidence="7">
    <location>
        <begin position="135"/>
        <end position="149"/>
    </location>
</feature>
<dbReference type="Gramene" id="rna-gnl|WGS:NBSK|LSAT_6X71181_mrna">
    <property type="protein sequence ID" value="cds-PLY74746.1"/>
    <property type="gene ID" value="gene-LSAT_6X71181"/>
</dbReference>
<keyword evidence="2" id="KW-0479">Metal-binding</keyword>
<dbReference type="PROSITE" id="PS01359">
    <property type="entry name" value="ZF_PHD_1"/>
    <property type="match status" value="1"/>
</dbReference>
<organism evidence="10 11">
    <name type="scientific">Lactuca sativa</name>
    <name type="common">Garden lettuce</name>
    <dbReference type="NCBI Taxonomy" id="4236"/>
    <lineage>
        <taxon>Eukaryota</taxon>
        <taxon>Viridiplantae</taxon>
        <taxon>Streptophyta</taxon>
        <taxon>Embryophyta</taxon>
        <taxon>Tracheophyta</taxon>
        <taxon>Spermatophyta</taxon>
        <taxon>Magnoliopsida</taxon>
        <taxon>eudicotyledons</taxon>
        <taxon>Gunneridae</taxon>
        <taxon>Pentapetalae</taxon>
        <taxon>asterids</taxon>
        <taxon>campanulids</taxon>
        <taxon>Asterales</taxon>
        <taxon>Asteraceae</taxon>
        <taxon>Cichorioideae</taxon>
        <taxon>Cichorieae</taxon>
        <taxon>Lactucinae</taxon>
        <taxon>Lactuca</taxon>
    </lineage>
</organism>
<evidence type="ECO:0000256" key="3">
    <source>
        <dbReference type="ARBA" id="ARBA00022771"/>
    </source>
</evidence>
<feature type="compositionally biased region" description="Basic and acidic residues" evidence="7">
    <location>
        <begin position="184"/>
        <end position="196"/>
    </location>
</feature>
<name>A0A9R1V7N9_LACSA</name>
<comment type="subcellular location">
    <subcellularLocation>
        <location evidence="1">Nucleus</location>
    </subcellularLocation>
</comment>
<feature type="domain" description="DDT" evidence="9">
    <location>
        <begin position="346"/>
        <end position="406"/>
    </location>
</feature>
<dbReference type="InterPro" id="IPR001965">
    <property type="entry name" value="Znf_PHD"/>
</dbReference>
<dbReference type="PANTHER" id="PTHR46508:SF5">
    <property type="entry name" value="PHD-FINGER AND DNA BINDING DOMAIN-CONTAINING PROTEIN"/>
    <property type="match status" value="1"/>
</dbReference>
<feature type="region of interest" description="Disordered" evidence="7">
    <location>
        <begin position="225"/>
        <end position="265"/>
    </location>
</feature>
<evidence type="ECO:0008006" key="12">
    <source>
        <dbReference type="Google" id="ProtNLM"/>
    </source>
</evidence>
<dbReference type="InterPro" id="IPR019787">
    <property type="entry name" value="Znf_PHD-finger"/>
</dbReference>
<evidence type="ECO:0000256" key="6">
    <source>
        <dbReference type="PROSITE-ProRule" id="PRU00146"/>
    </source>
</evidence>
<dbReference type="EMBL" id="NBSK02000006">
    <property type="protein sequence ID" value="KAJ0201802.1"/>
    <property type="molecule type" value="Genomic_DNA"/>
</dbReference>
<feature type="domain" description="PHD-type" evidence="8">
    <location>
        <begin position="527"/>
        <end position="574"/>
    </location>
</feature>
<accession>A0A9R1V7N9</accession>
<feature type="compositionally biased region" description="Polar residues" evidence="7">
    <location>
        <begin position="230"/>
        <end position="239"/>
    </location>
</feature>
<feature type="compositionally biased region" description="Basic residues" evidence="7">
    <location>
        <begin position="70"/>
        <end position="84"/>
    </location>
</feature>
<dbReference type="SUPFAM" id="SSF57903">
    <property type="entry name" value="FYVE/PHD zinc finger"/>
    <property type="match status" value="2"/>
</dbReference>
<feature type="region of interest" description="Disordered" evidence="7">
    <location>
        <begin position="1194"/>
        <end position="1219"/>
    </location>
</feature>
<dbReference type="CDD" id="cd20401">
    <property type="entry name" value="Tudor_AtPTM-like"/>
    <property type="match status" value="1"/>
</dbReference>
<keyword evidence="11" id="KW-1185">Reference proteome</keyword>
<dbReference type="InterPro" id="IPR047365">
    <property type="entry name" value="Tudor_AtPTM-like"/>
</dbReference>
<dbReference type="Pfam" id="PF21743">
    <property type="entry name" value="PTM_DIR17_Tudor"/>
    <property type="match status" value="1"/>
</dbReference>
<evidence type="ECO:0000313" key="10">
    <source>
        <dbReference type="EMBL" id="KAJ0201802.1"/>
    </source>
</evidence>
<dbReference type="CDD" id="cd15539">
    <property type="entry name" value="PHD1_AIRE"/>
    <property type="match status" value="1"/>
</dbReference>
<reference evidence="10 11" key="1">
    <citation type="journal article" date="2017" name="Nat. Commun.">
        <title>Genome assembly with in vitro proximity ligation data and whole-genome triplication in lettuce.</title>
        <authorList>
            <person name="Reyes-Chin-Wo S."/>
            <person name="Wang Z."/>
            <person name="Yang X."/>
            <person name="Kozik A."/>
            <person name="Arikit S."/>
            <person name="Song C."/>
            <person name="Xia L."/>
            <person name="Froenicke L."/>
            <person name="Lavelle D.O."/>
            <person name="Truco M.J."/>
            <person name="Xia R."/>
            <person name="Zhu S."/>
            <person name="Xu C."/>
            <person name="Xu H."/>
            <person name="Xu X."/>
            <person name="Cox K."/>
            <person name="Korf I."/>
            <person name="Meyers B.C."/>
            <person name="Michelmore R.W."/>
        </authorList>
    </citation>
    <scope>NUCLEOTIDE SEQUENCE [LARGE SCALE GENOMIC DNA]</scope>
    <source>
        <strain evidence="11">cv. Salinas</strain>
        <tissue evidence="10">Seedlings</tissue>
    </source>
</reference>
<evidence type="ECO:0000256" key="5">
    <source>
        <dbReference type="ARBA" id="ARBA00023242"/>
    </source>
</evidence>
<keyword evidence="4" id="KW-0862">Zinc</keyword>
<dbReference type="InterPro" id="IPR019786">
    <property type="entry name" value="Zinc_finger_PHD-type_CS"/>
</dbReference>
<comment type="caution">
    <text evidence="10">The sequence shown here is derived from an EMBL/GenBank/DDBJ whole genome shotgun (WGS) entry which is preliminary data.</text>
</comment>
<dbReference type="SMART" id="SM00249">
    <property type="entry name" value="PHD"/>
    <property type="match status" value="2"/>
</dbReference>
<feature type="region of interest" description="Disordered" evidence="7">
    <location>
        <begin position="66"/>
        <end position="196"/>
    </location>
</feature>
<dbReference type="SMART" id="SM00571">
    <property type="entry name" value="DDT"/>
    <property type="match status" value="1"/>
</dbReference>
<evidence type="ECO:0000256" key="4">
    <source>
        <dbReference type="ARBA" id="ARBA00022833"/>
    </source>
</evidence>
<dbReference type="OrthoDB" id="784962at2759"/>
<sequence>MEFVGRTVRKEFKGFGVFAGVVKSYDSPSGFFEIGYEDGDSEEIDFSELAALLEVDGVVMEHSPSLVTKKSSRVGKRPKKRRRVLGSSNSGNENDFSSSSSGNAVVADDNNLDSVEGESKSEGNLAKNLTKKLDFSSNDNNDASTNGENLTPKDVGLNVNSGMHDLDNNGMRNDNLDLNNENDQESKSKDLGDDSVKKEQIFDLNMDLDYPENKNQDIDLGRYVKGANSGGNETTNLSSTDHHGTLESGKTRGGKRRKLMDSPKMAAESALRRSARRRAKFSNEVRESSSIKIEGDEHTLPLPSPVISAVSEEHPAISVSEESEQPVILPSKLELPPSTGNVNLDGLPLFDLFSVYTFLRSFSTILFLSPFEFWDFVASIRSKSPTLLIDSIHVSLLRTLRKHLEFQPIENSTSATNCLRDLNWDLLDSITWPIFMVEYLLLKPEFDLSHLKLFKNDYYKQPESLKLKVLHFICDDVVESEAITSELNRRTIGIEYSDFDQPTKLLSIKKHQFGQVVDEKETSDWNSDECCLCKMDGNLICCDGCPAAFHSKCVGIATNLLPPGDWFCPECVVDKKNFRIDVVKAIRGAELLGVDPHGRFYYSTCGYILVSDNCDAESFHYYDMNNLTPLINALELSDTPYETISTAITNHLHSYEKLHGTTFQRIANDDNTLTEKNSSISGDQDSDLEIDYLNLYSFARVASSVVGEWTRKPSEKAPQTPSKSLEELISIQMKSISKTSVDFCWSNIRNLSVDARKEKCGWCLACKFPTDDGNCLFFANNAAFLESFTSDVMGFDSKISRKDRLVDVMCHILCIEDRLHGLLLGPWLNPHFPKLYRKTFLQASHIAPVKRLLLMLELNIRPRVLSDEWLKHVDSVVTVGSASHIVTSKPRIPSRNTIGRKKSQFLDSEPHSSKNAASGLGLFWWRGGRLTRKLFSWKVLPHSLASKAARQGGGKKIEGILYPENSDFPKRTKVLAWRASVESAFTVEQLALQIRELDANIKWEEIENTIHLAKMDKDSLKYMRSFKKAIVRRKSSEGAIVKYLLDFGKRRFIPDTVVKHGSKVEESSNERKKYWVEESYVPLFLLKGFEDKRIALKSNKMSSSKLTFPFSGRVFNSPKKDVFSYLFSKAEQSNTLPCGYCNKDVAIRDAVSCQHCEGFFHKTHVRKTSGGKGGKCTYACHNCNVGDMIKATPKKKKKIKSKKTKKPLKVTEKRGKGKQVVVPLRRSSRKPKIVSFQSKKNPMKKKKSKTGGRKKKLMKSINEVIKPKGKRGRPRKIKESFRKKRSLVYATYWLNGLLLSRKPDDERVIDFRARNHIPPFERLDSVADQPKCCLCQELEFRSSLNYVSCVTCKDWYHGDAFGLRDEHISVIIGFKCHKCRERAPPICPHLNPVTESKLVTGLSQQTENGAESGVMCDQGKGILGKESLVNGDLVMANGFVDAMEVVEEDGIGNGM</sequence>